<organism evidence="6 7">
    <name type="scientific">Ensifer adhaerens</name>
    <name type="common">Sinorhizobium morelense</name>
    <dbReference type="NCBI Taxonomy" id="106592"/>
    <lineage>
        <taxon>Bacteria</taxon>
        <taxon>Pseudomonadati</taxon>
        <taxon>Pseudomonadota</taxon>
        <taxon>Alphaproteobacteria</taxon>
        <taxon>Hyphomicrobiales</taxon>
        <taxon>Rhizobiaceae</taxon>
        <taxon>Sinorhizobium/Ensifer group</taxon>
        <taxon>Ensifer</taxon>
    </lineage>
</organism>
<evidence type="ECO:0000256" key="2">
    <source>
        <dbReference type="ARBA" id="ARBA00023125"/>
    </source>
</evidence>
<dbReference type="EMBL" id="LGAP01000033">
    <property type="protein sequence ID" value="KOF13689.1"/>
    <property type="molecule type" value="Genomic_DNA"/>
</dbReference>
<keyword evidence="2 4" id="KW-0238">DNA-binding</keyword>
<accession>A0A0L8BGJ4</accession>
<evidence type="ECO:0000256" key="4">
    <source>
        <dbReference type="PROSITE-ProRule" id="PRU00335"/>
    </source>
</evidence>
<name>A0A0L8BGJ4_ENSAD</name>
<dbReference type="PANTHER" id="PTHR47506">
    <property type="entry name" value="TRANSCRIPTIONAL REGULATORY PROTEIN"/>
    <property type="match status" value="1"/>
</dbReference>
<reference evidence="7" key="1">
    <citation type="submission" date="2015-07" db="EMBL/GenBank/DDBJ databases">
        <title>Whole genome sequence of an Ensifer adhaerens strain isolated from a cave pool in the Wind Cave National Park.</title>
        <authorList>
            <person name="Eng W.W.H."/>
            <person name="Gan H.M."/>
            <person name="Barton H.A."/>
            <person name="Savka M.A."/>
        </authorList>
    </citation>
    <scope>NUCLEOTIDE SEQUENCE [LARGE SCALE GENOMIC DNA]</scope>
    <source>
        <strain evidence="7">SD006</strain>
    </source>
</reference>
<dbReference type="SUPFAM" id="SSF48498">
    <property type="entry name" value="Tetracyclin repressor-like, C-terminal domain"/>
    <property type="match status" value="1"/>
</dbReference>
<evidence type="ECO:0000256" key="1">
    <source>
        <dbReference type="ARBA" id="ARBA00023015"/>
    </source>
</evidence>
<dbReference type="InterPro" id="IPR054156">
    <property type="entry name" value="YxaF_TetR_C"/>
</dbReference>
<keyword evidence="3" id="KW-0804">Transcription</keyword>
<dbReference type="OrthoDB" id="9809772at2"/>
<evidence type="ECO:0000313" key="7">
    <source>
        <dbReference type="Proteomes" id="UP000037425"/>
    </source>
</evidence>
<gene>
    <name evidence="6" type="ORF">AC244_29715</name>
</gene>
<dbReference type="PROSITE" id="PS50977">
    <property type="entry name" value="HTH_TETR_2"/>
    <property type="match status" value="1"/>
</dbReference>
<dbReference type="Pfam" id="PF00440">
    <property type="entry name" value="TetR_N"/>
    <property type="match status" value="1"/>
</dbReference>
<evidence type="ECO:0000313" key="6">
    <source>
        <dbReference type="EMBL" id="KOF13689.1"/>
    </source>
</evidence>
<dbReference type="PANTHER" id="PTHR47506:SF3">
    <property type="entry name" value="HTH-TYPE TRANSCRIPTIONAL REGULATOR LMRA"/>
    <property type="match status" value="1"/>
</dbReference>
<feature type="DNA-binding region" description="H-T-H motif" evidence="4">
    <location>
        <begin position="39"/>
        <end position="58"/>
    </location>
</feature>
<evidence type="ECO:0000256" key="3">
    <source>
        <dbReference type="ARBA" id="ARBA00023163"/>
    </source>
</evidence>
<dbReference type="Proteomes" id="UP000037425">
    <property type="component" value="Unassembled WGS sequence"/>
</dbReference>
<keyword evidence="1" id="KW-0805">Transcription regulation</keyword>
<dbReference type="Gene3D" id="1.10.357.10">
    <property type="entry name" value="Tetracycline Repressor, domain 2"/>
    <property type="match status" value="1"/>
</dbReference>
<dbReference type="InterPro" id="IPR036271">
    <property type="entry name" value="Tet_transcr_reg_TetR-rel_C_sf"/>
</dbReference>
<protein>
    <recommendedName>
        <fullName evidence="5">HTH tetR-type domain-containing protein</fullName>
    </recommendedName>
</protein>
<dbReference type="InterPro" id="IPR009057">
    <property type="entry name" value="Homeodomain-like_sf"/>
</dbReference>
<dbReference type="SUPFAM" id="SSF46689">
    <property type="entry name" value="Homeodomain-like"/>
    <property type="match status" value="1"/>
</dbReference>
<dbReference type="Pfam" id="PF21993">
    <property type="entry name" value="TetR_C_13_2"/>
    <property type="match status" value="1"/>
</dbReference>
<dbReference type="RefSeq" id="WP_053252409.1">
    <property type="nucleotide sequence ID" value="NZ_LGAP01000033.1"/>
</dbReference>
<dbReference type="PATRIC" id="fig|106592.7.peg.5101"/>
<dbReference type="InterPro" id="IPR001647">
    <property type="entry name" value="HTH_TetR"/>
</dbReference>
<feature type="domain" description="HTH tetR-type" evidence="5">
    <location>
        <begin position="16"/>
        <end position="76"/>
    </location>
</feature>
<comment type="caution">
    <text evidence="6">The sequence shown here is derived from an EMBL/GenBank/DDBJ whole genome shotgun (WGS) entry which is preliminary data.</text>
</comment>
<evidence type="ECO:0000259" key="5">
    <source>
        <dbReference type="PROSITE" id="PS50977"/>
    </source>
</evidence>
<dbReference type="PRINTS" id="PR00455">
    <property type="entry name" value="HTHTETR"/>
</dbReference>
<dbReference type="AlphaFoldDB" id="A0A0L8BGJ4"/>
<proteinExistence type="predicted"/>
<dbReference type="GO" id="GO:0003677">
    <property type="term" value="F:DNA binding"/>
    <property type="evidence" value="ECO:0007669"/>
    <property type="project" value="UniProtKB-UniRule"/>
</dbReference>
<sequence>MPQRPASPHRRTNDPEGLRQRLVDAAYIAFSTRGYHSTGLHELKREAGVTGGALSHHFPTKKALGLAVIQDRVAEAVELTWITPVKLATTTSDGIQAVFASIISELERKGTVSGCPLNNLALELSCQDKDFQAAIEAIFMRWRTAIADKLRADLRGSTIHDFDSEAMATLVVATYSGAMAMAKACQSVAPLATCAKQLTSIIQNQTSLATHLNLESGYPVSRS</sequence>